<dbReference type="OrthoDB" id="1896853at2759"/>
<dbReference type="PANTHER" id="PTHR47073:SF5">
    <property type="entry name" value="BAH DOMAIN PROTEIN"/>
    <property type="match status" value="1"/>
</dbReference>
<dbReference type="InterPro" id="IPR000504">
    <property type="entry name" value="RRM_dom"/>
</dbReference>
<feature type="domain" description="RRM" evidence="2">
    <location>
        <begin position="69"/>
        <end position="130"/>
    </location>
</feature>
<gene>
    <name evidence="3" type="ORF">G2W53_028413</name>
</gene>
<dbReference type="AlphaFoldDB" id="A0A834WER6"/>
<dbReference type="InterPro" id="IPR035979">
    <property type="entry name" value="RBD_domain_sf"/>
</dbReference>
<keyword evidence="1" id="KW-0812">Transmembrane</keyword>
<feature type="transmembrane region" description="Helical" evidence="1">
    <location>
        <begin position="161"/>
        <end position="180"/>
    </location>
</feature>
<keyword evidence="1" id="KW-0472">Membrane</keyword>
<dbReference type="GO" id="GO:0003723">
    <property type="term" value="F:RNA binding"/>
    <property type="evidence" value="ECO:0007669"/>
    <property type="project" value="InterPro"/>
</dbReference>
<keyword evidence="1" id="KW-1133">Transmembrane helix</keyword>
<dbReference type="CDD" id="cd00590">
    <property type="entry name" value="RRM_SF"/>
    <property type="match status" value="1"/>
</dbReference>
<sequence length="221" mass="26016">MISNPISRLKIVIKKRTGRSSMPNNQAEDKAEMTMEALASFLNLTSSTRYKHDPWEERLRRAQELGSLILLNNLDPSYTPYEVEDLVRHALNERVEARMIEWSPTFNPHYGRAFVIFKTKDAAESAISRLLLDYRSSIPCSKRDYYLCIQYFISDLYPLEYYPIFISINLHCFIVLRFGVHHSSSDIIWFYLCKSHFSFIFSLVVWHTRTISPLLDHNLRL</sequence>
<evidence type="ECO:0000313" key="3">
    <source>
        <dbReference type="EMBL" id="KAF7814444.1"/>
    </source>
</evidence>
<dbReference type="EMBL" id="JAAIUW010000009">
    <property type="protein sequence ID" value="KAF7814444.1"/>
    <property type="molecule type" value="Genomic_DNA"/>
</dbReference>
<protein>
    <submittedName>
        <fullName evidence="3">Protein ANTI-SILENCING 1 isoform X1</fullName>
    </submittedName>
</protein>
<accession>A0A834WER6</accession>
<evidence type="ECO:0000313" key="4">
    <source>
        <dbReference type="Proteomes" id="UP000634136"/>
    </source>
</evidence>
<dbReference type="PANTHER" id="PTHR47073">
    <property type="entry name" value="PROTEIN ANTI-SILENCING 1"/>
    <property type="match status" value="1"/>
</dbReference>
<reference evidence="3" key="1">
    <citation type="submission" date="2020-09" db="EMBL/GenBank/DDBJ databases">
        <title>Genome-Enabled Discovery of Anthraquinone Biosynthesis in Senna tora.</title>
        <authorList>
            <person name="Kang S.-H."/>
            <person name="Pandey R.P."/>
            <person name="Lee C.-M."/>
            <person name="Sim J.-S."/>
            <person name="Jeong J.-T."/>
            <person name="Choi B.-S."/>
            <person name="Jung M."/>
            <person name="Ginzburg D."/>
            <person name="Zhao K."/>
            <person name="Won S.Y."/>
            <person name="Oh T.-J."/>
            <person name="Yu Y."/>
            <person name="Kim N.-H."/>
            <person name="Lee O.R."/>
            <person name="Lee T.-H."/>
            <person name="Bashyal P."/>
            <person name="Kim T.-S."/>
            <person name="Lee W.-H."/>
            <person name="Kawkins C."/>
            <person name="Kim C.-K."/>
            <person name="Kim J.S."/>
            <person name="Ahn B.O."/>
            <person name="Rhee S.Y."/>
            <person name="Sohng J.K."/>
        </authorList>
    </citation>
    <scope>NUCLEOTIDE SEQUENCE</scope>
    <source>
        <tissue evidence="3">Leaf</tissue>
    </source>
</reference>
<comment type="caution">
    <text evidence="3">The sequence shown here is derived from an EMBL/GenBank/DDBJ whole genome shotgun (WGS) entry which is preliminary data.</text>
</comment>
<name>A0A834WER6_9FABA</name>
<proteinExistence type="predicted"/>
<organism evidence="3 4">
    <name type="scientific">Senna tora</name>
    <dbReference type="NCBI Taxonomy" id="362788"/>
    <lineage>
        <taxon>Eukaryota</taxon>
        <taxon>Viridiplantae</taxon>
        <taxon>Streptophyta</taxon>
        <taxon>Embryophyta</taxon>
        <taxon>Tracheophyta</taxon>
        <taxon>Spermatophyta</taxon>
        <taxon>Magnoliopsida</taxon>
        <taxon>eudicotyledons</taxon>
        <taxon>Gunneridae</taxon>
        <taxon>Pentapetalae</taxon>
        <taxon>rosids</taxon>
        <taxon>fabids</taxon>
        <taxon>Fabales</taxon>
        <taxon>Fabaceae</taxon>
        <taxon>Caesalpinioideae</taxon>
        <taxon>Cassia clade</taxon>
        <taxon>Senna</taxon>
    </lineage>
</organism>
<keyword evidence="4" id="KW-1185">Reference proteome</keyword>
<dbReference type="SUPFAM" id="SSF54928">
    <property type="entry name" value="RNA-binding domain, RBD"/>
    <property type="match status" value="1"/>
</dbReference>
<dbReference type="Pfam" id="PF00076">
    <property type="entry name" value="RRM_1"/>
    <property type="match status" value="1"/>
</dbReference>
<evidence type="ECO:0000259" key="2">
    <source>
        <dbReference type="Pfam" id="PF00076"/>
    </source>
</evidence>
<dbReference type="Proteomes" id="UP000634136">
    <property type="component" value="Unassembled WGS sequence"/>
</dbReference>
<feature type="transmembrane region" description="Helical" evidence="1">
    <location>
        <begin position="187"/>
        <end position="206"/>
    </location>
</feature>
<evidence type="ECO:0000256" key="1">
    <source>
        <dbReference type="SAM" id="Phobius"/>
    </source>
</evidence>